<dbReference type="AlphaFoldDB" id="A0A8T3VE33"/>
<name>A0A8T3VE33_9EURY</name>
<protein>
    <submittedName>
        <fullName evidence="2">DUF2108 domain-containing protein</fullName>
    </submittedName>
</protein>
<feature type="transmembrane region" description="Helical" evidence="1">
    <location>
        <begin position="6"/>
        <end position="23"/>
    </location>
</feature>
<sequence>MEFLVSIIAIALMVIGAFGVIFMKKPLDKVIMFDIMDAGFVLVVVLFKYLDVALFAALAGPLSTLVFILSIVKIKEIRTNKIASGEAND</sequence>
<keyword evidence="1" id="KW-1133">Transmembrane helix</keyword>
<dbReference type="InterPro" id="IPR019213">
    <property type="entry name" value="EhaD-like"/>
</dbReference>
<feature type="transmembrane region" description="Helical" evidence="1">
    <location>
        <begin position="30"/>
        <end position="47"/>
    </location>
</feature>
<dbReference type="Pfam" id="PF09881">
    <property type="entry name" value="EhaD"/>
    <property type="match status" value="1"/>
</dbReference>
<comment type="caution">
    <text evidence="2">The sequence shown here is derived from an EMBL/GenBank/DDBJ whole genome shotgun (WGS) entry which is preliminary data.</text>
</comment>
<evidence type="ECO:0000313" key="2">
    <source>
        <dbReference type="EMBL" id="MBE6501514.1"/>
    </source>
</evidence>
<gene>
    <name evidence="2" type="ORF">E7Z79_03630</name>
</gene>
<keyword evidence="1" id="KW-0812">Transmembrane</keyword>
<proteinExistence type="predicted"/>
<keyword evidence="1" id="KW-0472">Membrane</keyword>
<dbReference type="EMBL" id="SUTK01000011">
    <property type="protein sequence ID" value="MBE6501514.1"/>
    <property type="molecule type" value="Genomic_DNA"/>
</dbReference>
<dbReference type="RefSeq" id="WP_369693426.1">
    <property type="nucleotide sequence ID" value="NZ_SUTK01000011.1"/>
</dbReference>
<accession>A0A8T3VE33</accession>
<evidence type="ECO:0000256" key="1">
    <source>
        <dbReference type="SAM" id="Phobius"/>
    </source>
</evidence>
<organism evidence="2 3">
    <name type="scientific">Methanobrevibacter thaueri</name>
    <dbReference type="NCBI Taxonomy" id="190975"/>
    <lineage>
        <taxon>Archaea</taxon>
        <taxon>Methanobacteriati</taxon>
        <taxon>Methanobacteriota</taxon>
        <taxon>Methanomada group</taxon>
        <taxon>Methanobacteria</taxon>
        <taxon>Methanobacteriales</taxon>
        <taxon>Methanobacteriaceae</taxon>
        <taxon>Methanobrevibacter</taxon>
    </lineage>
</organism>
<feature type="transmembrane region" description="Helical" evidence="1">
    <location>
        <begin position="53"/>
        <end position="72"/>
    </location>
</feature>
<evidence type="ECO:0000313" key="3">
    <source>
        <dbReference type="Proteomes" id="UP000783037"/>
    </source>
</evidence>
<dbReference type="Proteomes" id="UP000783037">
    <property type="component" value="Unassembled WGS sequence"/>
</dbReference>
<reference evidence="2" key="1">
    <citation type="submission" date="2019-04" db="EMBL/GenBank/DDBJ databases">
        <title>Evolution of Biomass-Degrading Anaerobic Consortia Revealed by Metagenomics.</title>
        <authorList>
            <person name="Peng X."/>
        </authorList>
    </citation>
    <scope>NUCLEOTIDE SEQUENCE</scope>
    <source>
        <strain evidence="2">SIG18</strain>
    </source>
</reference>